<evidence type="ECO:0000256" key="5">
    <source>
        <dbReference type="ARBA" id="ARBA00022989"/>
    </source>
</evidence>
<keyword evidence="6 11" id="KW-0406">Ion transport</keyword>
<name>A0ABY3PKI3_9CYAN</name>
<dbReference type="Pfam" id="PF00430">
    <property type="entry name" value="ATP-synt_B"/>
    <property type="match status" value="1"/>
</dbReference>
<comment type="function">
    <text evidence="11">Component of the F(0) channel, it forms part of the peripheral stalk, linking F(1) to F(0).</text>
</comment>
<keyword evidence="11" id="KW-0997">Cell inner membrane</keyword>
<evidence type="ECO:0000256" key="2">
    <source>
        <dbReference type="ARBA" id="ARBA00022547"/>
    </source>
</evidence>
<evidence type="ECO:0000256" key="10">
    <source>
        <dbReference type="ARBA" id="ARBA00037847"/>
    </source>
</evidence>
<evidence type="ECO:0000256" key="6">
    <source>
        <dbReference type="ARBA" id="ARBA00023065"/>
    </source>
</evidence>
<keyword evidence="1 11" id="KW-0813">Transport</keyword>
<evidence type="ECO:0000256" key="4">
    <source>
        <dbReference type="ARBA" id="ARBA00022781"/>
    </source>
</evidence>
<evidence type="ECO:0000256" key="13">
    <source>
        <dbReference type="SAM" id="Coils"/>
    </source>
</evidence>
<feature type="coiled-coil region" evidence="13">
    <location>
        <begin position="55"/>
        <end position="129"/>
    </location>
</feature>
<accession>A0ABY3PKI3</accession>
<evidence type="ECO:0000256" key="8">
    <source>
        <dbReference type="ARBA" id="ARBA00023310"/>
    </source>
</evidence>
<keyword evidence="8 11" id="KW-0066">ATP synthesis</keyword>
<feature type="transmembrane region" description="Helical" evidence="11">
    <location>
        <begin position="29"/>
        <end position="47"/>
    </location>
</feature>
<evidence type="ECO:0000256" key="12">
    <source>
        <dbReference type="RuleBase" id="RU003848"/>
    </source>
</evidence>
<gene>
    <name evidence="11" type="primary">atpF</name>
    <name evidence="14" type="ORF">ISF26_20570</name>
</gene>
<dbReference type="HAMAP" id="MF_01398">
    <property type="entry name" value="ATP_synth_b_bprime"/>
    <property type="match status" value="1"/>
</dbReference>
<dbReference type="Proteomes" id="UP001054846">
    <property type="component" value="Chromosome"/>
</dbReference>
<dbReference type="PANTHER" id="PTHR34264">
    <property type="entry name" value="ATP SYNTHASE SUBUNIT B, CHLOROPLASTIC"/>
    <property type="match status" value="1"/>
</dbReference>
<evidence type="ECO:0000256" key="7">
    <source>
        <dbReference type="ARBA" id="ARBA00023136"/>
    </source>
</evidence>
<dbReference type="EMBL" id="CP063845">
    <property type="protein sequence ID" value="UFP94129.1"/>
    <property type="molecule type" value="Genomic_DNA"/>
</dbReference>
<dbReference type="InterPro" id="IPR002146">
    <property type="entry name" value="ATP_synth_b/b'su_bac/chlpt"/>
</dbReference>
<keyword evidence="13" id="KW-0175">Coiled coil</keyword>
<dbReference type="RefSeq" id="WP_230841183.1">
    <property type="nucleotide sequence ID" value="NZ_CP063845.1"/>
</dbReference>
<comment type="similarity">
    <text evidence="11 12">Belongs to the ATPase B chain family.</text>
</comment>
<keyword evidence="7 11" id="KW-0472">Membrane</keyword>
<sequence length="175" mass="19930">MDWMPLFLAAGEAESRGFSLNLNLLETNIINIAIVLGLLIFLARGYFSRVLGERKSEIESSIREVENRGRQAEQELATARQNLSQAQVQAQQILASARTNAERVRAQVLDQAQIDIARVRETVDQDLRNEQQRILTQVRLKVVGDALDRLRERLPGELDEATQRRLLDRSIQLLD</sequence>
<evidence type="ECO:0000256" key="11">
    <source>
        <dbReference type="HAMAP-Rule" id="MF_01398"/>
    </source>
</evidence>
<evidence type="ECO:0000256" key="1">
    <source>
        <dbReference type="ARBA" id="ARBA00022448"/>
    </source>
</evidence>
<comment type="subunit">
    <text evidence="11">F-type ATPases have 2 components, F(1) - the catalytic core - and F(0) - the membrane proton channel. F(1) has five subunits: alpha(3), beta(3), gamma(1), delta(1), epsilon(1). F(0) has four main subunits: a(1), b(1), b'(1) and c(10-14). The alpha and beta chains form an alternating ring which encloses part of the gamma chain. F(1) is attached to F(0) by a central stalk formed by the gamma and epsilon chains, while a peripheral stalk is formed by the delta, b and b' chains.</text>
</comment>
<organism evidence="14 15">
    <name type="scientific">Gloeobacter morelensis MG652769</name>
    <dbReference type="NCBI Taxonomy" id="2781736"/>
    <lineage>
        <taxon>Bacteria</taxon>
        <taxon>Bacillati</taxon>
        <taxon>Cyanobacteriota</taxon>
        <taxon>Cyanophyceae</taxon>
        <taxon>Gloeobacterales</taxon>
        <taxon>Gloeobacteraceae</taxon>
        <taxon>Gloeobacter</taxon>
        <taxon>Gloeobacter morelensis</taxon>
    </lineage>
</organism>
<keyword evidence="4 11" id="KW-0375">Hydrogen ion transport</keyword>
<keyword evidence="2 11" id="KW-0138">CF(0)</keyword>
<keyword evidence="5 11" id="KW-1133">Transmembrane helix</keyword>
<evidence type="ECO:0000256" key="9">
    <source>
        <dbReference type="ARBA" id="ARBA00025198"/>
    </source>
</evidence>
<keyword evidence="15" id="KW-1185">Reference proteome</keyword>
<comment type="subcellular location">
    <subcellularLocation>
        <location evidence="11">Cell inner membrane</location>
        <topology evidence="11">Single-pass membrane protein</topology>
    </subcellularLocation>
    <subcellularLocation>
        <location evidence="10">Endomembrane system</location>
        <topology evidence="10">Single-pass membrane protein</topology>
    </subcellularLocation>
</comment>
<evidence type="ECO:0000313" key="15">
    <source>
        <dbReference type="Proteomes" id="UP001054846"/>
    </source>
</evidence>
<keyword evidence="3 11" id="KW-0812">Transmembrane</keyword>
<evidence type="ECO:0000256" key="3">
    <source>
        <dbReference type="ARBA" id="ARBA00022692"/>
    </source>
</evidence>
<comment type="function">
    <text evidence="9 11">F(1)F(0) ATP synthase produces ATP from ADP in the presence of a proton or sodium gradient. F-type ATPases consist of two structural domains, F(1) containing the extramembraneous catalytic core and F(0) containing the membrane proton channel, linked together by a central stalk and a peripheral stalk. During catalysis, ATP synthesis in the catalytic domain of F(1) is coupled via a rotary mechanism of the central stalk subunits to proton translocation.</text>
</comment>
<dbReference type="CDD" id="cd06503">
    <property type="entry name" value="ATP-synt_Fo_b"/>
    <property type="match status" value="1"/>
</dbReference>
<dbReference type="NCBIfam" id="NF005606">
    <property type="entry name" value="PRK07352.1"/>
    <property type="match status" value="1"/>
</dbReference>
<evidence type="ECO:0000313" key="14">
    <source>
        <dbReference type="EMBL" id="UFP94129.1"/>
    </source>
</evidence>
<proteinExistence type="inferred from homology"/>
<dbReference type="PANTHER" id="PTHR34264:SF3">
    <property type="entry name" value="ATP SYNTHASE SUBUNIT B, CHLOROPLASTIC"/>
    <property type="match status" value="1"/>
</dbReference>
<protein>
    <recommendedName>
        <fullName evidence="11">ATP synthase subunit b</fullName>
    </recommendedName>
    <alternativeName>
        <fullName evidence="11">ATP synthase F(0) sector subunit b</fullName>
    </alternativeName>
    <alternativeName>
        <fullName evidence="11">ATPase subunit I</fullName>
    </alternativeName>
    <alternativeName>
        <fullName evidence="11">F-type ATPase subunit b</fullName>
        <shortName evidence="11">F-ATPase subunit b</shortName>
    </alternativeName>
</protein>
<reference evidence="14 15" key="1">
    <citation type="journal article" date="2021" name="Genome Biol. Evol.">
        <title>Complete Genome Sequencing of a Novel Gloeobacter Species from a Waterfall Cave in Mexico.</title>
        <authorList>
            <person name="Saw J.H."/>
            <person name="Cardona T."/>
            <person name="Montejano G."/>
        </authorList>
    </citation>
    <scope>NUCLEOTIDE SEQUENCE [LARGE SCALE GENOMIC DNA]</scope>
    <source>
        <strain evidence="14">MG652769</strain>
    </source>
</reference>
<keyword evidence="11" id="KW-1003">Cell membrane</keyword>